<evidence type="ECO:0000256" key="2">
    <source>
        <dbReference type="ARBA" id="ARBA00022475"/>
    </source>
</evidence>
<comment type="subcellular location">
    <subcellularLocation>
        <location evidence="1">Cell membrane</location>
        <topology evidence="1">Multi-pass membrane protein</topology>
    </subcellularLocation>
</comment>
<keyword evidence="11" id="KW-1185">Reference proteome</keyword>
<feature type="transmembrane region" description="Helical" evidence="9">
    <location>
        <begin position="116"/>
        <end position="138"/>
    </location>
</feature>
<evidence type="ECO:0000256" key="4">
    <source>
        <dbReference type="ARBA" id="ARBA00022692"/>
    </source>
</evidence>
<evidence type="ECO:0000256" key="7">
    <source>
        <dbReference type="ARBA" id="ARBA00024033"/>
    </source>
</evidence>
<keyword evidence="3" id="KW-0808">Transferase</keyword>
<sequence>MPLKRRFDARWEIPLFIVSIVAMIALAVSLVRKALADRIDADGAVDCGKNLCHLSFVDFRDATWRPVSWFVMGNNPYDTQTYLQHFPNSLDYPTYAPGHLLLWAPLGWADWNTASVVAAVIGMTVIIATGCWLGLSVAENIPATLIPAGREGAIRRGMLATWGVILLLLSRPVSLAYYLGQPSIVYVLLAVPAIMVRNKYIGVILVALCCMKPHIGLAVVVVLIAQSRWRRALLGVGLSAALSLAAVLVMAGGVSGVPRWVDSLVGNISESSSRRTADWLDERIDIVGSLQHAGLGISTATTVAIAIAGVVAAYFLVRRTSYRFESISVLLGLTLVTVTLYHLSYDAAWLIAPIVLGSLEVASDPRLRKRLAPGLALLFFGAAISHYYIFDRLGNELGVANFSIWLMRVTLYAGAVLLIAGLWTVFRTRQHPHSSADNVDPRAHSTHAHPISAEASDTPGADIAAT</sequence>
<dbReference type="Pfam" id="PF09594">
    <property type="entry name" value="GT87"/>
    <property type="match status" value="1"/>
</dbReference>
<keyword evidence="6 9" id="KW-0472">Membrane</keyword>
<dbReference type="EMBL" id="LDTZ01000024">
    <property type="protein sequence ID" value="KNA89556.1"/>
    <property type="molecule type" value="Genomic_DNA"/>
</dbReference>
<feature type="transmembrane region" description="Helical" evidence="9">
    <location>
        <begin position="402"/>
        <end position="426"/>
    </location>
</feature>
<feature type="transmembrane region" description="Helical" evidence="9">
    <location>
        <begin position="12"/>
        <end position="31"/>
    </location>
</feature>
<keyword evidence="5 9" id="KW-1133">Transmembrane helix</keyword>
<evidence type="ECO:0000313" key="11">
    <source>
        <dbReference type="Proteomes" id="UP000037247"/>
    </source>
</evidence>
<feature type="region of interest" description="Disordered" evidence="8">
    <location>
        <begin position="434"/>
        <end position="466"/>
    </location>
</feature>
<feature type="transmembrane region" description="Helical" evidence="9">
    <location>
        <begin position="324"/>
        <end position="341"/>
    </location>
</feature>
<comment type="similarity">
    <text evidence="7">Belongs to the glycosyltransferase 87 family.</text>
</comment>
<feature type="transmembrane region" description="Helical" evidence="9">
    <location>
        <begin position="159"/>
        <end position="180"/>
    </location>
</feature>
<feature type="transmembrane region" description="Helical" evidence="9">
    <location>
        <begin position="347"/>
        <end position="364"/>
    </location>
</feature>
<name>A0ABR5I7L8_9ACTN</name>
<dbReference type="RefSeq" id="WP_049700829.1">
    <property type="nucleotide sequence ID" value="NZ_LDTZ01000024.1"/>
</dbReference>
<evidence type="ECO:0000256" key="3">
    <source>
        <dbReference type="ARBA" id="ARBA00022679"/>
    </source>
</evidence>
<dbReference type="Proteomes" id="UP000037247">
    <property type="component" value="Unassembled WGS sequence"/>
</dbReference>
<evidence type="ECO:0000256" key="1">
    <source>
        <dbReference type="ARBA" id="ARBA00004651"/>
    </source>
</evidence>
<keyword evidence="2" id="KW-1003">Cell membrane</keyword>
<reference evidence="10 11" key="1">
    <citation type="submission" date="2015-05" db="EMBL/GenBank/DDBJ databases">
        <title>Draft genome sequence of the bacterium Gordonia jacobaea a new member of the Gordonia genus.</title>
        <authorList>
            <person name="Jimenez-Galisteo G."/>
            <person name="Dominguez A."/>
            <person name="Munoz E."/>
            <person name="Vinas M."/>
        </authorList>
    </citation>
    <scope>NUCLEOTIDE SEQUENCE [LARGE SCALE GENOMIC DNA]</scope>
    <source>
        <strain evidence="11">mv1</strain>
    </source>
</reference>
<feature type="transmembrane region" description="Helical" evidence="9">
    <location>
        <begin position="200"/>
        <end position="225"/>
    </location>
</feature>
<comment type="caution">
    <text evidence="10">The sequence shown here is derived from an EMBL/GenBank/DDBJ whole genome shotgun (WGS) entry which is preliminary data.</text>
</comment>
<evidence type="ECO:0000256" key="9">
    <source>
        <dbReference type="SAM" id="Phobius"/>
    </source>
</evidence>
<evidence type="ECO:0000256" key="5">
    <source>
        <dbReference type="ARBA" id="ARBA00022989"/>
    </source>
</evidence>
<protein>
    <recommendedName>
        <fullName evidence="12">DUF2029 domain-containing protein</fullName>
    </recommendedName>
</protein>
<dbReference type="InterPro" id="IPR018584">
    <property type="entry name" value="GT87"/>
</dbReference>
<gene>
    <name evidence="10" type="ORF">ABW18_20495</name>
</gene>
<feature type="transmembrane region" description="Helical" evidence="9">
    <location>
        <begin position="295"/>
        <end position="317"/>
    </location>
</feature>
<evidence type="ECO:0000313" key="10">
    <source>
        <dbReference type="EMBL" id="KNA89556.1"/>
    </source>
</evidence>
<organism evidence="10 11">
    <name type="scientific">Gordonia jacobaea</name>
    <dbReference type="NCBI Taxonomy" id="122202"/>
    <lineage>
        <taxon>Bacteria</taxon>
        <taxon>Bacillati</taxon>
        <taxon>Actinomycetota</taxon>
        <taxon>Actinomycetes</taxon>
        <taxon>Mycobacteriales</taxon>
        <taxon>Gordoniaceae</taxon>
        <taxon>Gordonia</taxon>
    </lineage>
</organism>
<feature type="transmembrane region" description="Helical" evidence="9">
    <location>
        <begin position="371"/>
        <end position="390"/>
    </location>
</feature>
<evidence type="ECO:0000256" key="8">
    <source>
        <dbReference type="SAM" id="MobiDB-lite"/>
    </source>
</evidence>
<evidence type="ECO:0008006" key="12">
    <source>
        <dbReference type="Google" id="ProtNLM"/>
    </source>
</evidence>
<proteinExistence type="inferred from homology"/>
<evidence type="ECO:0000256" key="6">
    <source>
        <dbReference type="ARBA" id="ARBA00023136"/>
    </source>
</evidence>
<keyword evidence="4 9" id="KW-0812">Transmembrane</keyword>
<feature type="transmembrane region" description="Helical" evidence="9">
    <location>
        <begin position="232"/>
        <end position="254"/>
    </location>
</feature>
<accession>A0ABR5I7L8</accession>